<reference evidence="5 8" key="2">
    <citation type="submission" date="2019-07" db="EMBL/GenBank/DDBJ databases">
        <title>Whole genome shotgun sequence of Myxococcus virescens NBRC 100334.</title>
        <authorList>
            <person name="Hosoyama A."/>
            <person name="Uohara A."/>
            <person name="Ohji S."/>
            <person name="Ichikawa N."/>
        </authorList>
    </citation>
    <scope>NUCLEOTIDE SEQUENCE [LARGE SCALE GENOMIC DNA]</scope>
    <source>
        <strain evidence="5 8">NBRC 100334</strain>
    </source>
</reference>
<protein>
    <submittedName>
        <fullName evidence="5">Aldehyde-activating protein</fullName>
    </submittedName>
    <submittedName>
        <fullName evidence="6">Uncharacterized conserved protein</fullName>
    </submittedName>
</protein>
<dbReference type="InterPro" id="IPR006913">
    <property type="entry name" value="CENP-V/GFA"/>
</dbReference>
<accession>A0A511HKI0</accession>
<dbReference type="PANTHER" id="PTHR28620">
    <property type="entry name" value="CENTROMERE PROTEIN V"/>
    <property type="match status" value="1"/>
</dbReference>
<evidence type="ECO:0000256" key="1">
    <source>
        <dbReference type="ARBA" id="ARBA00005495"/>
    </source>
</evidence>
<dbReference type="EMBL" id="FNAJ01000014">
    <property type="protein sequence ID" value="SDE90886.1"/>
    <property type="molecule type" value="Genomic_DNA"/>
</dbReference>
<dbReference type="GeneID" id="41363485"/>
<evidence type="ECO:0000313" key="6">
    <source>
        <dbReference type="EMBL" id="SDE90886.1"/>
    </source>
</evidence>
<dbReference type="GO" id="GO:0046872">
    <property type="term" value="F:metal ion binding"/>
    <property type="evidence" value="ECO:0007669"/>
    <property type="project" value="UniProtKB-KW"/>
</dbReference>
<evidence type="ECO:0000256" key="2">
    <source>
        <dbReference type="ARBA" id="ARBA00022723"/>
    </source>
</evidence>
<evidence type="ECO:0000313" key="7">
    <source>
        <dbReference type="Proteomes" id="UP000198717"/>
    </source>
</evidence>
<organism evidence="5 8">
    <name type="scientific">Myxococcus virescens</name>
    <dbReference type="NCBI Taxonomy" id="83456"/>
    <lineage>
        <taxon>Bacteria</taxon>
        <taxon>Pseudomonadati</taxon>
        <taxon>Myxococcota</taxon>
        <taxon>Myxococcia</taxon>
        <taxon>Myxococcales</taxon>
        <taxon>Cystobacterineae</taxon>
        <taxon>Myxococcaceae</taxon>
        <taxon>Myxococcus</taxon>
    </lineage>
</organism>
<dbReference type="PROSITE" id="PS51891">
    <property type="entry name" value="CENP_V_GFA"/>
    <property type="match status" value="1"/>
</dbReference>
<proteinExistence type="inferred from homology"/>
<dbReference type="GO" id="GO:0016846">
    <property type="term" value="F:carbon-sulfur lyase activity"/>
    <property type="evidence" value="ECO:0007669"/>
    <property type="project" value="InterPro"/>
</dbReference>
<name>A0A511HKI0_9BACT</name>
<evidence type="ECO:0000256" key="3">
    <source>
        <dbReference type="ARBA" id="ARBA00022833"/>
    </source>
</evidence>
<comment type="similarity">
    <text evidence="1">Belongs to the Gfa family.</text>
</comment>
<dbReference type="AlphaFoldDB" id="A0A511HKI0"/>
<dbReference type="InterPro" id="IPR011057">
    <property type="entry name" value="Mss4-like_sf"/>
</dbReference>
<keyword evidence="7" id="KW-1185">Reference proteome</keyword>
<sequence>MSKDSKLKQYTGGCLCGAVRFEAEMDLSEPVSRCNCSICTKVGGTQAYPKPSAFRVTAGAEHLGEFRKGSSPNFRSFCKHCGIHCFSAGFVEELGGEFRSVNIQCLDDVDPGELKVVYWDGRHDNWEAGTRDRPWPIRS</sequence>
<keyword evidence="2" id="KW-0479">Metal-binding</keyword>
<evidence type="ECO:0000259" key="4">
    <source>
        <dbReference type="PROSITE" id="PS51891"/>
    </source>
</evidence>
<comment type="caution">
    <text evidence="5">The sequence shown here is derived from an EMBL/GenBank/DDBJ whole genome shotgun (WGS) entry which is preliminary data.</text>
</comment>
<dbReference type="InterPro" id="IPR052355">
    <property type="entry name" value="CENP-V-like"/>
</dbReference>
<reference evidence="6 7" key="1">
    <citation type="submission" date="2016-10" db="EMBL/GenBank/DDBJ databases">
        <authorList>
            <person name="Varghese N."/>
            <person name="Submissions S."/>
        </authorList>
    </citation>
    <scope>NUCLEOTIDE SEQUENCE [LARGE SCALE GENOMIC DNA]</scope>
    <source>
        <strain evidence="6 7">DSM 2260</strain>
    </source>
</reference>
<dbReference type="RefSeq" id="WP_011556204.1">
    <property type="nucleotide sequence ID" value="NZ_BJVY01000042.1"/>
</dbReference>
<feature type="domain" description="CENP-V/GFA" evidence="4">
    <location>
        <begin position="10"/>
        <end position="120"/>
    </location>
</feature>
<dbReference type="Pfam" id="PF04828">
    <property type="entry name" value="GFA"/>
    <property type="match status" value="1"/>
</dbReference>
<evidence type="ECO:0000313" key="8">
    <source>
        <dbReference type="Proteomes" id="UP000321224"/>
    </source>
</evidence>
<dbReference type="EMBL" id="BJVY01000042">
    <property type="protein sequence ID" value="GEL74078.1"/>
    <property type="molecule type" value="Genomic_DNA"/>
</dbReference>
<gene>
    <name evidence="5" type="ORF">MVI01_58620</name>
    <name evidence="6" type="ORF">SAMN04488504_114151</name>
</gene>
<evidence type="ECO:0000313" key="5">
    <source>
        <dbReference type="EMBL" id="GEL74078.1"/>
    </source>
</evidence>
<dbReference type="SUPFAM" id="SSF51316">
    <property type="entry name" value="Mss4-like"/>
    <property type="match status" value="1"/>
</dbReference>
<dbReference type="Proteomes" id="UP000321224">
    <property type="component" value="Unassembled WGS sequence"/>
</dbReference>
<dbReference type="PANTHER" id="PTHR28620:SF1">
    <property type="entry name" value="CENP-V_GFA DOMAIN-CONTAINING PROTEIN"/>
    <property type="match status" value="1"/>
</dbReference>
<dbReference type="Gene3D" id="2.170.150.70">
    <property type="match status" value="1"/>
</dbReference>
<keyword evidence="3" id="KW-0862">Zinc</keyword>
<dbReference type="Proteomes" id="UP000198717">
    <property type="component" value="Unassembled WGS sequence"/>
</dbReference>